<feature type="compositionally biased region" description="Polar residues" evidence="1">
    <location>
        <begin position="170"/>
        <end position="190"/>
    </location>
</feature>
<gene>
    <name evidence="2" type="ORF">CDAUBV1_LOCUS346</name>
</gene>
<feature type="region of interest" description="Disordered" evidence="1">
    <location>
        <begin position="147"/>
        <end position="231"/>
    </location>
</feature>
<evidence type="ECO:0008006" key="4">
    <source>
        <dbReference type="Google" id="ProtNLM"/>
    </source>
</evidence>
<dbReference type="EMBL" id="CAXLJL010000001">
    <property type="protein sequence ID" value="CAL5129426.1"/>
    <property type="molecule type" value="Genomic_DNA"/>
</dbReference>
<comment type="caution">
    <text evidence="2">The sequence shown here is derived from an EMBL/GenBank/DDBJ whole genome shotgun (WGS) entry which is preliminary data.</text>
</comment>
<name>A0AAV2SY97_CALDB</name>
<proteinExistence type="predicted"/>
<evidence type="ECO:0000313" key="3">
    <source>
        <dbReference type="Proteomes" id="UP001497525"/>
    </source>
</evidence>
<dbReference type="AlphaFoldDB" id="A0AAV2SY97"/>
<evidence type="ECO:0000256" key="1">
    <source>
        <dbReference type="SAM" id="MobiDB-lite"/>
    </source>
</evidence>
<sequence length="231" mass="25750">MSDNDDESRGTLMEFLPRCKCTVDLLHPESLTIFQLKELFERRGLGFLISKDEPFHRVVDLYYDHLMPIPVRCASPTLGASAPKPSTTEKVRLSTTSCTSPIRTVKRKADVRLEDIVITSDPNRLTPGVCEPSSVYTEHTLSVKLPSKSRKLVSEGLPDSPNVNDHHSNRIVSNQPNQASENHSQANPDSQAFIPNKLSTDSISVRRACTPVPSSKKRVKLRRDFATLSSQ</sequence>
<protein>
    <recommendedName>
        <fullName evidence="4">Ashwin</fullName>
    </recommendedName>
</protein>
<dbReference type="Proteomes" id="UP001497525">
    <property type="component" value="Unassembled WGS sequence"/>
</dbReference>
<reference evidence="2" key="1">
    <citation type="submission" date="2024-06" db="EMBL/GenBank/DDBJ databases">
        <authorList>
            <person name="Liu X."/>
            <person name="Lenzi L."/>
            <person name="Haldenby T S."/>
            <person name="Uol C."/>
        </authorList>
    </citation>
    <scope>NUCLEOTIDE SEQUENCE</scope>
</reference>
<evidence type="ECO:0000313" key="2">
    <source>
        <dbReference type="EMBL" id="CAL5129426.1"/>
    </source>
</evidence>
<accession>A0AAV2SY97</accession>
<organism evidence="2 3">
    <name type="scientific">Calicophoron daubneyi</name>
    <name type="common">Rumen fluke</name>
    <name type="synonym">Paramphistomum daubneyi</name>
    <dbReference type="NCBI Taxonomy" id="300641"/>
    <lineage>
        <taxon>Eukaryota</taxon>
        <taxon>Metazoa</taxon>
        <taxon>Spiralia</taxon>
        <taxon>Lophotrochozoa</taxon>
        <taxon>Platyhelminthes</taxon>
        <taxon>Trematoda</taxon>
        <taxon>Digenea</taxon>
        <taxon>Plagiorchiida</taxon>
        <taxon>Pronocephalata</taxon>
        <taxon>Paramphistomoidea</taxon>
        <taxon>Paramphistomidae</taxon>
        <taxon>Calicophoron</taxon>
    </lineage>
</organism>